<organism evidence="1 2">
    <name type="scientific">Dictyobacter formicarum</name>
    <dbReference type="NCBI Taxonomy" id="2778368"/>
    <lineage>
        <taxon>Bacteria</taxon>
        <taxon>Bacillati</taxon>
        <taxon>Chloroflexota</taxon>
        <taxon>Ktedonobacteria</taxon>
        <taxon>Ktedonobacterales</taxon>
        <taxon>Dictyobacteraceae</taxon>
        <taxon>Dictyobacter</taxon>
    </lineage>
</organism>
<dbReference type="Proteomes" id="UP000635565">
    <property type="component" value="Unassembled WGS sequence"/>
</dbReference>
<name>A0ABQ3VPH6_9CHLR</name>
<gene>
    <name evidence="1" type="ORF">KSZ_59910</name>
</gene>
<sequence length="81" mass="9147">MGMLRVMSRRGDDRIIWDAQKVEAQDAEAVAAIKEAERIFTEERKKGATAFKVEQGKTVERIDKFDRTAEQIVLVPRVVGG</sequence>
<dbReference type="EMBL" id="BNJJ01000020">
    <property type="protein sequence ID" value="GHO87985.1"/>
    <property type="molecule type" value="Genomic_DNA"/>
</dbReference>
<protein>
    <submittedName>
        <fullName evidence="1">Uncharacterized protein</fullName>
    </submittedName>
</protein>
<comment type="caution">
    <text evidence="1">The sequence shown here is derived from an EMBL/GenBank/DDBJ whole genome shotgun (WGS) entry which is preliminary data.</text>
</comment>
<keyword evidence="2" id="KW-1185">Reference proteome</keyword>
<evidence type="ECO:0000313" key="1">
    <source>
        <dbReference type="EMBL" id="GHO87985.1"/>
    </source>
</evidence>
<evidence type="ECO:0000313" key="2">
    <source>
        <dbReference type="Proteomes" id="UP000635565"/>
    </source>
</evidence>
<proteinExistence type="predicted"/>
<reference evidence="1 2" key="1">
    <citation type="journal article" date="2021" name="Int. J. Syst. Evol. Microbiol.">
        <title>Reticulibacter mediterranei gen. nov., sp. nov., within the new family Reticulibacteraceae fam. nov., and Ktedonospora formicarum gen. nov., sp. nov., Ktedonobacter robiniae sp. nov., Dictyobacter formicarum sp. nov. and Dictyobacter arantiisoli sp. nov., belonging to the class Ktedonobacteria.</title>
        <authorList>
            <person name="Yabe S."/>
            <person name="Zheng Y."/>
            <person name="Wang C.M."/>
            <person name="Sakai Y."/>
            <person name="Abe K."/>
            <person name="Yokota A."/>
            <person name="Donadio S."/>
            <person name="Cavaletti L."/>
            <person name="Monciardini P."/>
        </authorList>
    </citation>
    <scope>NUCLEOTIDE SEQUENCE [LARGE SCALE GENOMIC DNA]</scope>
    <source>
        <strain evidence="1 2">SOSP1-9</strain>
    </source>
</reference>
<accession>A0ABQ3VPH6</accession>